<dbReference type="EMBL" id="CP046173">
    <property type="protein sequence ID" value="QIS21339.1"/>
    <property type="molecule type" value="Genomic_DNA"/>
</dbReference>
<dbReference type="Proteomes" id="UP000500953">
    <property type="component" value="Chromosome"/>
</dbReference>
<evidence type="ECO:0000313" key="1">
    <source>
        <dbReference type="EMBL" id="QIS21339.1"/>
    </source>
</evidence>
<proteinExistence type="predicted"/>
<reference evidence="1 2" key="1">
    <citation type="journal article" date="2019" name="ACS Chem. Biol.">
        <title>Identification and Mobilization of a Cryptic Antibiotic Biosynthesis Gene Locus from a Human-Pathogenic Nocardia Isolate.</title>
        <authorList>
            <person name="Herisse M."/>
            <person name="Ishida K."/>
            <person name="Porter J.L."/>
            <person name="Howden B."/>
            <person name="Hertweck C."/>
            <person name="Stinear T.P."/>
            <person name="Pidot S.J."/>
        </authorList>
    </citation>
    <scope>NUCLEOTIDE SEQUENCE [LARGE SCALE GENOMIC DNA]</scope>
    <source>
        <strain evidence="1 2">AUSMDU00012715</strain>
    </source>
</reference>
<dbReference type="AlphaFoldDB" id="A0A6G9Z6W4"/>
<sequence>MRTHRIRTAIVAAVPAAVARSPIEPSITDMWTVPTIAPDQLTLIVAYSFGNRIPRVHRG</sequence>
<evidence type="ECO:0000313" key="2">
    <source>
        <dbReference type="Proteomes" id="UP000500953"/>
    </source>
</evidence>
<organism evidence="1 2">
    <name type="scientific">Nocardia terpenica</name>
    <dbReference type="NCBI Taxonomy" id="455432"/>
    <lineage>
        <taxon>Bacteria</taxon>
        <taxon>Bacillati</taxon>
        <taxon>Actinomycetota</taxon>
        <taxon>Actinomycetes</taxon>
        <taxon>Mycobacteriales</taxon>
        <taxon>Nocardiaceae</taxon>
        <taxon>Nocardia</taxon>
    </lineage>
</organism>
<gene>
    <name evidence="1" type="ORF">F6W96_26420</name>
</gene>
<protein>
    <submittedName>
        <fullName evidence="1">Uncharacterized protein</fullName>
    </submittedName>
</protein>
<dbReference type="RefSeq" id="WP_167488633.1">
    <property type="nucleotide sequence ID" value="NZ_CP046173.1"/>
</dbReference>
<accession>A0A6G9Z6W4</accession>
<name>A0A6G9Z6W4_9NOCA</name>